<organism evidence="2 3">
    <name type="scientific">Candidatus Anaerobiospirillum merdipullorum</name>
    <dbReference type="NCBI Taxonomy" id="2838450"/>
    <lineage>
        <taxon>Bacteria</taxon>
        <taxon>Pseudomonadati</taxon>
        <taxon>Pseudomonadota</taxon>
        <taxon>Gammaproteobacteria</taxon>
        <taxon>Aeromonadales</taxon>
        <taxon>Succinivibrionaceae</taxon>
        <taxon>Anaerobiospirillum</taxon>
    </lineage>
</organism>
<protein>
    <submittedName>
        <fullName evidence="2">Uncharacterized protein</fullName>
    </submittedName>
</protein>
<sequence length="71" mass="8435">KVGIVCQEKGWKGGGIKFIFLFLSAYFYLFIKMLKIAIKIRASFSTRFFILTARALLHKIRRFWIMYSFGF</sequence>
<dbReference type="AlphaFoldDB" id="A0A9E2NRV3"/>
<name>A0A9E2NRV3_9GAMM</name>
<proteinExistence type="predicted"/>
<keyword evidence="1" id="KW-1133">Transmembrane helix</keyword>
<keyword evidence="1" id="KW-0812">Transmembrane</keyword>
<dbReference type="EMBL" id="JAHLFG010000035">
    <property type="protein sequence ID" value="MBU3826502.1"/>
    <property type="molecule type" value="Genomic_DNA"/>
</dbReference>
<accession>A0A9E2NRV3</accession>
<evidence type="ECO:0000313" key="3">
    <source>
        <dbReference type="Proteomes" id="UP000824150"/>
    </source>
</evidence>
<reference evidence="2" key="1">
    <citation type="journal article" date="2021" name="PeerJ">
        <title>Extensive microbial diversity within the chicken gut microbiome revealed by metagenomics and culture.</title>
        <authorList>
            <person name="Gilroy R."/>
            <person name="Ravi A."/>
            <person name="Getino M."/>
            <person name="Pursley I."/>
            <person name="Horton D.L."/>
            <person name="Alikhan N.F."/>
            <person name="Baker D."/>
            <person name="Gharbi K."/>
            <person name="Hall N."/>
            <person name="Watson M."/>
            <person name="Adriaenssens E.M."/>
            <person name="Foster-Nyarko E."/>
            <person name="Jarju S."/>
            <person name="Secka A."/>
            <person name="Antonio M."/>
            <person name="Oren A."/>
            <person name="Chaudhuri R.R."/>
            <person name="La Ragione R."/>
            <person name="Hildebrand F."/>
            <person name="Pallen M.J."/>
        </authorList>
    </citation>
    <scope>NUCLEOTIDE SEQUENCE</scope>
    <source>
        <strain evidence="2">687</strain>
    </source>
</reference>
<keyword evidence="1" id="KW-0472">Membrane</keyword>
<dbReference type="Proteomes" id="UP000824150">
    <property type="component" value="Unassembled WGS sequence"/>
</dbReference>
<comment type="caution">
    <text evidence="2">The sequence shown here is derived from an EMBL/GenBank/DDBJ whole genome shotgun (WGS) entry which is preliminary data.</text>
</comment>
<evidence type="ECO:0000256" key="1">
    <source>
        <dbReference type="SAM" id="Phobius"/>
    </source>
</evidence>
<gene>
    <name evidence="2" type="ORF">IAA31_03315</name>
</gene>
<evidence type="ECO:0000313" key="2">
    <source>
        <dbReference type="EMBL" id="MBU3826502.1"/>
    </source>
</evidence>
<feature type="transmembrane region" description="Helical" evidence="1">
    <location>
        <begin position="18"/>
        <end position="38"/>
    </location>
</feature>
<reference evidence="2" key="2">
    <citation type="submission" date="2021-04" db="EMBL/GenBank/DDBJ databases">
        <authorList>
            <person name="Gilroy R."/>
        </authorList>
    </citation>
    <scope>NUCLEOTIDE SEQUENCE</scope>
    <source>
        <strain evidence="2">687</strain>
    </source>
</reference>
<feature type="non-terminal residue" evidence="2">
    <location>
        <position position="1"/>
    </location>
</feature>